<keyword evidence="4 6" id="KW-0964">Secreted</keyword>
<evidence type="ECO:0000256" key="2">
    <source>
        <dbReference type="ARBA" id="ARBA00005581"/>
    </source>
</evidence>
<keyword evidence="3 6" id="KW-0713">Self-incompatibility</keyword>
<dbReference type="InterPro" id="IPR010264">
    <property type="entry name" value="Self-incomp_S1"/>
</dbReference>
<dbReference type="PANTHER" id="PTHR31232:SF172">
    <property type="entry name" value="S-PROTEIN HOMOLOG"/>
    <property type="match status" value="1"/>
</dbReference>
<comment type="subcellular location">
    <subcellularLocation>
        <location evidence="1 6">Secreted</location>
    </subcellularLocation>
</comment>
<accession>A0A022RX25</accession>
<name>A0A022RX25_ERYGU</name>
<dbReference type="AlphaFoldDB" id="A0A022RX25"/>
<gene>
    <name evidence="7" type="ORF">MIMGU_mgv1a018979mg</name>
</gene>
<evidence type="ECO:0000313" key="7">
    <source>
        <dbReference type="EMBL" id="EYU45072.1"/>
    </source>
</evidence>
<dbReference type="Pfam" id="PF05938">
    <property type="entry name" value="Self-incomp_S1"/>
    <property type="match status" value="1"/>
</dbReference>
<dbReference type="GO" id="GO:0060320">
    <property type="term" value="P:rejection of self pollen"/>
    <property type="evidence" value="ECO:0007669"/>
    <property type="project" value="UniProtKB-KW"/>
</dbReference>
<organism evidence="7 8">
    <name type="scientific">Erythranthe guttata</name>
    <name type="common">Yellow monkey flower</name>
    <name type="synonym">Mimulus guttatus</name>
    <dbReference type="NCBI Taxonomy" id="4155"/>
    <lineage>
        <taxon>Eukaryota</taxon>
        <taxon>Viridiplantae</taxon>
        <taxon>Streptophyta</taxon>
        <taxon>Embryophyta</taxon>
        <taxon>Tracheophyta</taxon>
        <taxon>Spermatophyta</taxon>
        <taxon>Magnoliopsida</taxon>
        <taxon>eudicotyledons</taxon>
        <taxon>Gunneridae</taxon>
        <taxon>Pentapetalae</taxon>
        <taxon>asterids</taxon>
        <taxon>lamiids</taxon>
        <taxon>Lamiales</taxon>
        <taxon>Phrymaceae</taxon>
        <taxon>Erythranthe</taxon>
    </lineage>
</organism>
<dbReference type="GO" id="GO:0005576">
    <property type="term" value="C:extracellular region"/>
    <property type="evidence" value="ECO:0007669"/>
    <property type="project" value="UniProtKB-SubCell"/>
</dbReference>
<dbReference type="EMBL" id="KI630200">
    <property type="protein sequence ID" value="EYU45072.1"/>
    <property type="molecule type" value="Genomic_DNA"/>
</dbReference>
<feature type="non-terminal residue" evidence="7">
    <location>
        <position position="1"/>
    </location>
</feature>
<sequence length="118" mass="13824">CFFTTEFTVQIIADPSLGAKLPLTIHCSSGNEDLGIHKLYGDYTAHGYRSFGWKFCENLIGNSVYTCDFHWHKKNIRFQVFNSAFSDKACQYESTCTWYVHTDAFHLNLDWTNVMYRW</sequence>
<evidence type="ECO:0000256" key="4">
    <source>
        <dbReference type="ARBA" id="ARBA00022525"/>
    </source>
</evidence>
<comment type="similarity">
    <text evidence="2 6">Belongs to the plant self-incompatibility (S1) protein family.</text>
</comment>
<evidence type="ECO:0000313" key="8">
    <source>
        <dbReference type="Proteomes" id="UP000030748"/>
    </source>
</evidence>
<dbReference type="PANTHER" id="PTHR31232">
    <property type="match status" value="1"/>
</dbReference>
<reference evidence="7 8" key="1">
    <citation type="journal article" date="2013" name="Proc. Natl. Acad. Sci. U.S.A.">
        <title>Fine-scale variation in meiotic recombination in Mimulus inferred from population shotgun sequencing.</title>
        <authorList>
            <person name="Hellsten U."/>
            <person name="Wright K.M."/>
            <person name="Jenkins J."/>
            <person name="Shu S."/>
            <person name="Yuan Y."/>
            <person name="Wessler S.R."/>
            <person name="Schmutz J."/>
            <person name="Willis J.H."/>
            <person name="Rokhsar D.S."/>
        </authorList>
    </citation>
    <scope>NUCLEOTIDE SEQUENCE [LARGE SCALE GENOMIC DNA]</scope>
    <source>
        <strain evidence="8">cv. DUN x IM62</strain>
    </source>
</reference>
<keyword evidence="8" id="KW-1185">Reference proteome</keyword>
<protein>
    <recommendedName>
        <fullName evidence="6">S-protein homolog</fullName>
    </recommendedName>
</protein>
<dbReference type="Proteomes" id="UP000030748">
    <property type="component" value="Unassembled WGS sequence"/>
</dbReference>
<evidence type="ECO:0000256" key="6">
    <source>
        <dbReference type="RuleBase" id="RU367044"/>
    </source>
</evidence>
<evidence type="ECO:0000256" key="3">
    <source>
        <dbReference type="ARBA" id="ARBA00022471"/>
    </source>
</evidence>
<proteinExistence type="inferred from homology"/>
<evidence type="ECO:0000256" key="5">
    <source>
        <dbReference type="ARBA" id="ARBA00022729"/>
    </source>
</evidence>
<evidence type="ECO:0000256" key="1">
    <source>
        <dbReference type="ARBA" id="ARBA00004613"/>
    </source>
</evidence>
<keyword evidence="5" id="KW-0732">Signal</keyword>